<dbReference type="AlphaFoldDB" id="A0A376DAQ1"/>
<evidence type="ECO:0000313" key="3">
    <source>
        <dbReference type="Proteomes" id="UP000255248"/>
    </source>
</evidence>
<sequence length="176" mass="18793">MIGEGYNPMRSHMQANRWLGGAILMIGACSAQANVTASATLPLSASFTAPSCTISVPAVVYLGSIPYGTKIYPPLTITLNCPASAKTEVYAQVIGPLVYNSIDTAELTGIDGWAQLFFSLNNVKIKLNGESNKVDSGFCLGIGSRTCSLLPVTWVDPRAREGERSAVIKFNIRYKA</sequence>
<name>A0A376DAQ1_9GAMM</name>
<feature type="chain" id="PRO_5016672160" description="P pilus assembly protein, pilin FimA" evidence="1">
    <location>
        <begin position="34"/>
        <end position="176"/>
    </location>
</feature>
<dbReference type="EMBL" id="UFXZ01000001">
    <property type="protein sequence ID" value="STC86025.1"/>
    <property type="molecule type" value="Genomic_DNA"/>
</dbReference>
<dbReference type="InterPro" id="IPR008966">
    <property type="entry name" value="Adhesion_dom_sf"/>
</dbReference>
<dbReference type="SUPFAM" id="SSF49401">
    <property type="entry name" value="Bacterial adhesins"/>
    <property type="match status" value="1"/>
</dbReference>
<protein>
    <recommendedName>
        <fullName evidence="4">P pilus assembly protein, pilin FimA</fullName>
    </recommendedName>
</protein>
<gene>
    <name evidence="2" type="ORF">NCTC12121_01053</name>
</gene>
<reference evidence="2 3" key="1">
    <citation type="submission" date="2018-06" db="EMBL/GenBank/DDBJ databases">
        <authorList>
            <consortium name="Pathogen Informatics"/>
            <person name="Doyle S."/>
        </authorList>
    </citation>
    <scope>NUCLEOTIDE SEQUENCE [LARGE SCALE GENOMIC DNA]</scope>
    <source>
        <strain evidence="2 3">NCTC12121</strain>
    </source>
</reference>
<evidence type="ECO:0008006" key="4">
    <source>
        <dbReference type="Google" id="ProtNLM"/>
    </source>
</evidence>
<organism evidence="2 3">
    <name type="scientific">Edwardsiella hoshinae</name>
    <dbReference type="NCBI Taxonomy" id="93378"/>
    <lineage>
        <taxon>Bacteria</taxon>
        <taxon>Pseudomonadati</taxon>
        <taxon>Pseudomonadota</taxon>
        <taxon>Gammaproteobacteria</taxon>
        <taxon>Enterobacterales</taxon>
        <taxon>Hafniaceae</taxon>
        <taxon>Edwardsiella</taxon>
    </lineage>
</organism>
<dbReference type="STRING" id="93378.A9798_04875"/>
<feature type="signal peptide" evidence="1">
    <location>
        <begin position="1"/>
        <end position="33"/>
    </location>
</feature>
<evidence type="ECO:0000313" key="2">
    <source>
        <dbReference type="EMBL" id="STC86025.1"/>
    </source>
</evidence>
<dbReference type="Proteomes" id="UP000255248">
    <property type="component" value="Unassembled WGS sequence"/>
</dbReference>
<evidence type="ECO:0000256" key="1">
    <source>
        <dbReference type="SAM" id="SignalP"/>
    </source>
</evidence>
<proteinExistence type="predicted"/>
<keyword evidence="1" id="KW-0732">Signal</keyword>
<accession>A0A376DAQ1</accession>